<dbReference type="InterPro" id="IPR001524">
    <property type="entry name" value="Glyco_hydro_6_CS"/>
</dbReference>
<dbReference type="InterPro" id="IPR012291">
    <property type="entry name" value="CBM2_carb-bd_dom_sf"/>
</dbReference>
<accession>A0A4P6L1X2</accession>
<dbReference type="EMBL" id="CP035913">
    <property type="protein sequence ID" value="QBE65377.1"/>
    <property type="molecule type" value="Genomic_DNA"/>
</dbReference>
<keyword evidence="3 11" id="KW-0136">Cellulose degradation</keyword>
<dbReference type="OrthoDB" id="9775889at2"/>
<dbReference type="InterPro" id="IPR016288">
    <property type="entry name" value="Beta_cellobiohydrolase"/>
</dbReference>
<dbReference type="SMART" id="SM00637">
    <property type="entry name" value="CBD_II"/>
    <property type="match status" value="1"/>
</dbReference>
<evidence type="ECO:0000313" key="13">
    <source>
        <dbReference type="EMBL" id="QBE65377.1"/>
    </source>
</evidence>
<evidence type="ECO:0000259" key="12">
    <source>
        <dbReference type="PROSITE" id="PS51173"/>
    </source>
</evidence>
<evidence type="ECO:0000256" key="2">
    <source>
        <dbReference type="ARBA" id="ARBA00022801"/>
    </source>
</evidence>
<dbReference type="SUPFAM" id="SSF49384">
    <property type="entry name" value="Carbohydrate-binding domain"/>
    <property type="match status" value="1"/>
</dbReference>
<keyword evidence="14" id="KW-1185">Reference proteome</keyword>
<evidence type="ECO:0000256" key="10">
    <source>
        <dbReference type="PROSITE-ProRule" id="PRU10057"/>
    </source>
</evidence>
<keyword evidence="6 11" id="KW-0326">Glycosidase</keyword>
<dbReference type="KEGG" id="plue:EWM63_22275"/>
<evidence type="ECO:0000256" key="8">
    <source>
        <dbReference type="PIRSR" id="PIRSR001100-1"/>
    </source>
</evidence>
<dbReference type="PRINTS" id="PR00733">
    <property type="entry name" value="GLHYDRLASE6"/>
</dbReference>
<dbReference type="AlphaFoldDB" id="A0A4P6L1X2"/>
<dbReference type="Pfam" id="PF01341">
    <property type="entry name" value="Glyco_hydro_6"/>
    <property type="match status" value="1"/>
</dbReference>
<sequence>MMHTVFRPALATLVLLASGAASAAPTCAATYATRDDWANGFVVDIVVTNTGSGTVSGWNVTWDYGSPVSLASAPWGARVAVAGGRITASDDGGRPTIEPGASVGFGLPLAYAGARPVPGRITVGGVNCTIQAPSPNLYSDPQSAAARWVRDNAGDGRAAEIGPRIASQPAAKWFGGWSGDIGNAVGSYVGAAAAAGRVPVLVAYNIPARDCGQHSVGGAGSAAAYQDWIRAFANAIGPREAVVVLEPDALPQLDCLEAAGKATRLQLFRHAVAQFNERAPRTALYIDIGNSDWLEPAEAASRLLQAGVANAEGFALNVSNYRTDAESNPYGIAVSNALQQQAGLGKPFVVDTSRNGAGPDGREWCDPAGRKIGVPPRVNAVGSQPAMTLWVKAPGEADGCAAAAGTFLPEMAYKMIHGY</sequence>
<dbReference type="Proteomes" id="UP000290637">
    <property type="component" value="Chromosome"/>
</dbReference>
<feature type="active site" description="Proton acceptor" evidence="8">
    <location>
        <position position="398"/>
    </location>
</feature>
<organism evidence="13 14">
    <name type="scientific">Pseudoduganella lutea</name>
    <dbReference type="NCBI Taxonomy" id="321985"/>
    <lineage>
        <taxon>Bacteria</taxon>
        <taxon>Pseudomonadati</taxon>
        <taxon>Pseudomonadota</taxon>
        <taxon>Betaproteobacteria</taxon>
        <taxon>Burkholderiales</taxon>
        <taxon>Oxalobacteraceae</taxon>
        <taxon>Telluria group</taxon>
        <taxon>Pseudoduganella</taxon>
    </lineage>
</organism>
<evidence type="ECO:0000256" key="7">
    <source>
        <dbReference type="ARBA" id="ARBA00023326"/>
    </source>
</evidence>
<feature type="binding site" evidence="9">
    <location>
        <position position="396"/>
    </location>
    <ligand>
        <name>substrate</name>
    </ligand>
</feature>
<dbReference type="PROSITE" id="PS00656">
    <property type="entry name" value="GLYCOSYL_HYDROL_F6_2"/>
    <property type="match status" value="1"/>
</dbReference>
<keyword evidence="2 11" id="KW-0378">Hydrolase</keyword>
<evidence type="ECO:0000256" key="3">
    <source>
        <dbReference type="ARBA" id="ARBA00023001"/>
    </source>
</evidence>
<keyword evidence="5 11" id="KW-0119">Carbohydrate metabolism</keyword>
<reference evidence="13 14" key="1">
    <citation type="submission" date="2019-02" db="EMBL/GenBank/DDBJ databases">
        <title>Draft Genome Sequences of Six Type Strains of the Genus Massilia.</title>
        <authorList>
            <person name="Miess H."/>
            <person name="Frediansyhah A."/>
            <person name="Gross H."/>
        </authorList>
    </citation>
    <scope>NUCLEOTIDE SEQUENCE [LARGE SCALE GENOMIC DNA]</scope>
    <source>
        <strain evidence="13 14">DSM 17473</strain>
    </source>
</reference>
<feature type="binding site" evidence="9">
    <location>
        <position position="173"/>
    </location>
    <ligand>
        <name>substrate</name>
    </ligand>
</feature>
<feature type="binding site" evidence="9">
    <location>
        <position position="293"/>
    </location>
    <ligand>
        <name>substrate</name>
    </ligand>
</feature>
<dbReference type="Gene3D" id="2.60.40.290">
    <property type="match status" value="1"/>
</dbReference>
<feature type="binding site" evidence="9">
    <location>
        <position position="364"/>
    </location>
    <ligand>
        <name>substrate</name>
    </ligand>
</feature>
<name>A0A4P6L1X2_9BURK</name>
<dbReference type="Pfam" id="PF00553">
    <property type="entry name" value="CBM_2"/>
    <property type="match status" value="1"/>
</dbReference>
<dbReference type="GO" id="GO:0004553">
    <property type="term" value="F:hydrolase activity, hydrolyzing O-glycosyl compounds"/>
    <property type="evidence" value="ECO:0007669"/>
    <property type="project" value="InterPro"/>
</dbReference>
<dbReference type="InterPro" id="IPR036434">
    <property type="entry name" value="Beta_cellobiohydrolase_sf"/>
</dbReference>
<gene>
    <name evidence="13" type="ORF">EWM63_22275</name>
</gene>
<feature type="active site" description="Proton donor" evidence="8 10">
    <location>
        <position position="248"/>
    </location>
</feature>
<feature type="signal peptide" evidence="11">
    <location>
        <begin position="1"/>
        <end position="23"/>
    </location>
</feature>
<evidence type="ECO:0000313" key="14">
    <source>
        <dbReference type="Proteomes" id="UP000290637"/>
    </source>
</evidence>
<feature type="domain" description="CBM2" evidence="12">
    <location>
        <begin position="20"/>
        <end position="131"/>
    </location>
</feature>
<dbReference type="GO" id="GO:0030245">
    <property type="term" value="P:cellulose catabolic process"/>
    <property type="evidence" value="ECO:0007669"/>
    <property type="project" value="UniProtKB-KW"/>
</dbReference>
<dbReference type="PROSITE" id="PS51173">
    <property type="entry name" value="CBM2"/>
    <property type="match status" value="1"/>
</dbReference>
<dbReference type="SUPFAM" id="SSF51989">
    <property type="entry name" value="Glycosyl hydrolases family 6, cellulases"/>
    <property type="match status" value="1"/>
</dbReference>
<evidence type="ECO:0000256" key="4">
    <source>
        <dbReference type="ARBA" id="ARBA00023157"/>
    </source>
</evidence>
<protein>
    <recommendedName>
        <fullName evidence="11">Glucanase</fullName>
        <ecNumber evidence="11">3.2.1.-</ecNumber>
    </recommendedName>
</protein>
<feature type="chain" id="PRO_5020980598" description="Glucanase" evidence="11">
    <location>
        <begin position="24"/>
        <end position="419"/>
    </location>
</feature>
<evidence type="ECO:0000256" key="6">
    <source>
        <dbReference type="ARBA" id="ARBA00023295"/>
    </source>
</evidence>
<comment type="similarity">
    <text evidence="11">Belongs to the glycosyl hydrolase family 6.</text>
</comment>
<feature type="binding site" evidence="9">
    <location>
        <position position="392"/>
    </location>
    <ligand>
        <name>substrate</name>
    </ligand>
</feature>
<dbReference type="InterPro" id="IPR008965">
    <property type="entry name" value="CBM2/CBM3_carb-bd_dom_sf"/>
</dbReference>
<dbReference type="Gene3D" id="3.20.20.40">
    <property type="entry name" value="1, 4-beta cellobiohydrolase"/>
    <property type="match status" value="1"/>
</dbReference>
<dbReference type="RefSeq" id="WP_130188487.1">
    <property type="nucleotide sequence ID" value="NZ_CP035913.1"/>
</dbReference>
<dbReference type="InterPro" id="IPR001919">
    <property type="entry name" value="CBD2"/>
</dbReference>
<dbReference type="PIRSF" id="PIRSF001100">
    <property type="entry name" value="Beta_cellobiohydrolase"/>
    <property type="match status" value="1"/>
</dbReference>
<dbReference type="GO" id="GO:0030247">
    <property type="term" value="F:polysaccharide binding"/>
    <property type="evidence" value="ECO:0007669"/>
    <property type="project" value="UniProtKB-UniRule"/>
</dbReference>
<evidence type="ECO:0000256" key="1">
    <source>
        <dbReference type="ARBA" id="ARBA00022729"/>
    </source>
</evidence>
<keyword evidence="7 11" id="KW-0624">Polysaccharide degradation</keyword>
<dbReference type="PANTHER" id="PTHR34876">
    <property type="match status" value="1"/>
</dbReference>
<proteinExistence type="inferred from homology"/>
<evidence type="ECO:0000256" key="11">
    <source>
        <dbReference type="RuleBase" id="RU361186"/>
    </source>
</evidence>
<keyword evidence="1 11" id="KW-0732">Signal</keyword>
<evidence type="ECO:0000256" key="5">
    <source>
        <dbReference type="ARBA" id="ARBA00023277"/>
    </source>
</evidence>
<feature type="binding site" evidence="9">
    <location>
        <position position="320"/>
    </location>
    <ligand>
        <name>substrate</name>
    </ligand>
</feature>
<keyword evidence="4" id="KW-1015">Disulfide bond</keyword>
<evidence type="ECO:0000256" key="9">
    <source>
        <dbReference type="PIRSR" id="PIRSR001100-2"/>
    </source>
</evidence>
<dbReference type="EC" id="3.2.1.-" evidence="11"/>
<dbReference type="PANTHER" id="PTHR34876:SF4">
    <property type="entry name" value="1,4-BETA-D-GLUCAN CELLOBIOHYDROLASE C-RELATED"/>
    <property type="match status" value="1"/>
</dbReference>